<proteinExistence type="predicted"/>
<keyword evidence="1" id="KW-0812">Transmembrane</keyword>
<gene>
    <name evidence="2" type="ORF">GCM10009627_30620</name>
</gene>
<name>A0ABP4KBJ0_9MICO</name>
<feature type="transmembrane region" description="Helical" evidence="1">
    <location>
        <begin position="129"/>
        <end position="152"/>
    </location>
</feature>
<keyword evidence="1" id="KW-1133">Transmembrane helix</keyword>
<dbReference type="RefSeq" id="WP_204607404.1">
    <property type="nucleotide sequence ID" value="NZ_BAAAJX010000017.1"/>
</dbReference>
<dbReference type="Proteomes" id="UP001501742">
    <property type="component" value="Unassembled WGS sequence"/>
</dbReference>
<comment type="caution">
    <text evidence="2">The sequence shown here is derived from an EMBL/GenBank/DDBJ whole genome shotgun (WGS) entry which is preliminary data.</text>
</comment>
<reference evidence="3" key="1">
    <citation type="journal article" date="2019" name="Int. J. Syst. Evol. Microbiol.">
        <title>The Global Catalogue of Microorganisms (GCM) 10K type strain sequencing project: providing services to taxonomists for standard genome sequencing and annotation.</title>
        <authorList>
            <consortium name="The Broad Institute Genomics Platform"/>
            <consortium name="The Broad Institute Genome Sequencing Center for Infectious Disease"/>
            <person name="Wu L."/>
            <person name="Ma J."/>
        </authorList>
    </citation>
    <scope>NUCLEOTIDE SEQUENCE [LARGE SCALE GENOMIC DNA]</scope>
    <source>
        <strain evidence="3">JCM 12140</strain>
    </source>
</reference>
<protein>
    <submittedName>
        <fullName evidence="2">Uncharacterized protein</fullName>
    </submittedName>
</protein>
<evidence type="ECO:0000256" key="1">
    <source>
        <dbReference type="SAM" id="Phobius"/>
    </source>
</evidence>
<evidence type="ECO:0000313" key="3">
    <source>
        <dbReference type="Proteomes" id="UP001501742"/>
    </source>
</evidence>
<keyword evidence="1" id="KW-0472">Membrane</keyword>
<dbReference type="EMBL" id="BAAAJX010000017">
    <property type="protein sequence ID" value="GAA1494716.1"/>
    <property type="molecule type" value="Genomic_DNA"/>
</dbReference>
<accession>A0ABP4KBJ0</accession>
<sequence length="160" mass="17825">MVEQSEDGVKQALGIDSWRNLSRDGVMKLVAMMPEMNTEVALKIAEQFPDFKLLATETLRAVNEQLATTFKSNDKSQKRAQRAFTMAQDAYIKELDRDNLSSEERRDLYERILDAAHQVDAKDERNKQFIVKTLSVVGATVGVVALAAVAFVGGKGKMES</sequence>
<evidence type="ECO:0000313" key="2">
    <source>
        <dbReference type="EMBL" id="GAA1494716.1"/>
    </source>
</evidence>
<organism evidence="2 3">
    <name type="scientific">Curtobacterium herbarum</name>
    <dbReference type="NCBI Taxonomy" id="150122"/>
    <lineage>
        <taxon>Bacteria</taxon>
        <taxon>Bacillati</taxon>
        <taxon>Actinomycetota</taxon>
        <taxon>Actinomycetes</taxon>
        <taxon>Micrococcales</taxon>
        <taxon>Microbacteriaceae</taxon>
        <taxon>Curtobacterium</taxon>
    </lineage>
</organism>
<keyword evidence="3" id="KW-1185">Reference proteome</keyword>